<gene>
    <name evidence="1" type="ORF">SDC9_111582</name>
</gene>
<accession>A0A645BSD2</accession>
<dbReference type="EMBL" id="VSSQ01020094">
    <property type="protein sequence ID" value="MPM64694.1"/>
    <property type="molecule type" value="Genomic_DNA"/>
</dbReference>
<proteinExistence type="predicted"/>
<name>A0A645BSD2_9ZZZZ</name>
<organism evidence="1">
    <name type="scientific">bioreactor metagenome</name>
    <dbReference type="NCBI Taxonomy" id="1076179"/>
    <lineage>
        <taxon>unclassified sequences</taxon>
        <taxon>metagenomes</taxon>
        <taxon>ecological metagenomes</taxon>
    </lineage>
</organism>
<protein>
    <submittedName>
        <fullName evidence="1">Uncharacterized protein</fullName>
    </submittedName>
</protein>
<dbReference type="AlphaFoldDB" id="A0A645BSD2"/>
<reference evidence="1" key="1">
    <citation type="submission" date="2019-08" db="EMBL/GenBank/DDBJ databases">
        <authorList>
            <person name="Kucharzyk K."/>
            <person name="Murdoch R.W."/>
            <person name="Higgins S."/>
            <person name="Loffler F."/>
        </authorList>
    </citation>
    <scope>NUCLEOTIDE SEQUENCE</scope>
</reference>
<evidence type="ECO:0000313" key="1">
    <source>
        <dbReference type="EMBL" id="MPM64694.1"/>
    </source>
</evidence>
<comment type="caution">
    <text evidence="1">The sequence shown here is derived from an EMBL/GenBank/DDBJ whole genome shotgun (WGS) entry which is preliminary data.</text>
</comment>
<sequence>MRQRKIIRQVHVEKQDGFRQGGFGCIPKVVLLRVPAYEQNKPYILHRIQQPSVPQRSTFGPRRQIARFAPARITKTHRHQGKFFGIVKGGLVNAHPFTQIIAAFIVPGNSCFVDNSARCLSDNHNSAFAVCRNYWFGA</sequence>